<reference evidence="9" key="1">
    <citation type="submission" date="2015-10" db="EMBL/GenBank/DDBJ databases">
        <authorList>
            <person name="Lehtovirta-Morley L.E."/>
            <person name="Vieille C."/>
        </authorList>
    </citation>
    <scope>NUCLEOTIDE SEQUENCE [LARGE SCALE GENOMIC DNA]</scope>
</reference>
<dbReference type="EMBL" id="LN890280">
    <property type="protein sequence ID" value="CUR50869.1"/>
    <property type="molecule type" value="Genomic_DNA"/>
</dbReference>
<evidence type="ECO:0000313" key="9">
    <source>
        <dbReference type="Proteomes" id="UP000196239"/>
    </source>
</evidence>
<evidence type="ECO:0000256" key="7">
    <source>
        <dbReference type="HAMAP-Rule" id="MF_00803"/>
    </source>
</evidence>
<organism evidence="8 9">
    <name type="scientific">Nitrosotalea devaniterrae</name>
    <dbReference type="NCBI Taxonomy" id="1078905"/>
    <lineage>
        <taxon>Archaea</taxon>
        <taxon>Nitrososphaerota</taxon>
        <taxon>Nitrososphaeria</taxon>
        <taxon>Nitrosotaleales</taxon>
        <taxon>Nitrosotaleaceae</taxon>
        <taxon>Nitrosotalea</taxon>
    </lineage>
</organism>
<protein>
    <recommendedName>
        <fullName evidence="3 7">Ribosome biogenesis protein Nop10</fullName>
    </recommendedName>
</protein>
<keyword evidence="9" id="KW-1185">Reference proteome</keyword>
<evidence type="ECO:0000256" key="2">
    <source>
        <dbReference type="ARBA" id="ARBA00009462"/>
    </source>
</evidence>
<dbReference type="KEGG" id="ndv:NDEV_0104"/>
<keyword evidence="4 7" id="KW-0690">Ribosome biogenesis</keyword>
<evidence type="ECO:0000256" key="3">
    <source>
        <dbReference type="ARBA" id="ARBA00018821"/>
    </source>
</evidence>
<dbReference type="Gene3D" id="2.20.28.40">
    <property type="entry name" value="H/ACA ribonucleoprotein complex, subunit Nop10"/>
    <property type="match status" value="1"/>
</dbReference>
<evidence type="ECO:0000256" key="1">
    <source>
        <dbReference type="ARBA" id="ARBA00002325"/>
    </source>
</evidence>
<dbReference type="SUPFAM" id="SSF144210">
    <property type="entry name" value="Nop10-like SnoRNP"/>
    <property type="match status" value="1"/>
</dbReference>
<evidence type="ECO:0000256" key="6">
    <source>
        <dbReference type="ARBA" id="ARBA00023274"/>
    </source>
</evidence>
<dbReference type="GO" id="GO:1990904">
    <property type="term" value="C:ribonucleoprotein complex"/>
    <property type="evidence" value="ECO:0007669"/>
    <property type="project" value="UniProtKB-KW"/>
</dbReference>
<dbReference type="PANTHER" id="PTHR13305">
    <property type="entry name" value="RIBOSOME BIOGENESIS PROTEIN NOP10"/>
    <property type="match status" value="1"/>
</dbReference>
<comment type="function">
    <text evidence="1 7">Involved in ribosome biogenesis; more specifically in 18S rRNA pseudouridylation and in cleavage of pre-rRNA.</text>
</comment>
<keyword evidence="6 7" id="KW-0687">Ribonucleoprotein</keyword>
<comment type="similarity">
    <text evidence="2 7">Belongs to the NOP10 family.</text>
</comment>
<evidence type="ECO:0000313" key="8">
    <source>
        <dbReference type="EMBL" id="CUR50869.1"/>
    </source>
</evidence>
<dbReference type="GO" id="GO:0001522">
    <property type="term" value="P:pseudouridine synthesis"/>
    <property type="evidence" value="ECO:0007669"/>
    <property type="project" value="InterPro"/>
</dbReference>
<dbReference type="Proteomes" id="UP000196239">
    <property type="component" value="Chromosome 1"/>
</dbReference>
<dbReference type="GO" id="GO:0006364">
    <property type="term" value="P:rRNA processing"/>
    <property type="evidence" value="ECO:0007669"/>
    <property type="project" value="UniProtKB-UniRule"/>
</dbReference>
<dbReference type="InterPro" id="IPR023532">
    <property type="entry name" value="Nop10_arc-typ"/>
</dbReference>
<dbReference type="HAMAP" id="MF_00803">
    <property type="entry name" value="Nop10"/>
    <property type="match status" value="1"/>
</dbReference>
<dbReference type="InterPro" id="IPR036756">
    <property type="entry name" value="H/ACA_rnp_Nop10_sf"/>
</dbReference>
<dbReference type="Pfam" id="PF04135">
    <property type="entry name" value="Nop10p"/>
    <property type="match status" value="1"/>
</dbReference>
<accession>A0A128A0I8</accession>
<gene>
    <name evidence="8" type="primary">nop</name>
    <name evidence="7" type="synonym">nop10</name>
    <name evidence="8" type="ORF">NDEV_0104</name>
</gene>
<dbReference type="GO" id="GO:0030515">
    <property type="term" value="F:snoRNA binding"/>
    <property type="evidence" value="ECO:0007669"/>
    <property type="project" value="InterPro"/>
</dbReference>
<evidence type="ECO:0000256" key="5">
    <source>
        <dbReference type="ARBA" id="ARBA00022552"/>
    </source>
</evidence>
<proteinExistence type="inferred from homology"/>
<keyword evidence="5 7" id="KW-0698">rRNA processing</keyword>
<dbReference type="InterPro" id="IPR007264">
    <property type="entry name" value="H/ACA_rnp_Nop10"/>
</dbReference>
<sequence length="51" mass="6172">MHFQMRKCTECKRYTLKDECPKCGHQTATVHPGKYSPDDKYARYRISDRYK</sequence>
<dbReference type="AlphaFoldDB" id="A0A128A0I8"/>
<dbReference type="NCBIfam" id="NF009623">
    <property type="entry name" value="PRK13130.1"/>
    <property type="match status" value="1"/>
</dbReference>
<name>A0A128A0I8_9ARCH</name>
<dbReference type="PANTHER" id="PTHR13305:SF0">
    <property type="entry name" value="H_ACA RIBONUCLEOPROTEIN COMPLEX SUBUNIT 3"/>
    <property type="match status" value="1"/>
</dbReference>
<evidence type="ECO:0000256" key="4">
    <source>
        <dbReference type="ARBA" id="ARBA00022517"/>
    </source>
</evidence>